<dbReference type="GO" id="GO:0016740">
    <property type="term" value="F:transferase activity"/>
    <property type="evidence" value="ECO:0007669"/>
    <property type="project" value="UniProtKB-KW"/>
</dbReference>
<accession>A0A2N9ATX7</accession>
<dbReference type="PANTHER" id="PTHR39673">
    <property type="entry name" value="TUNGSTEN FORMYLMETHANOFURAN DEHYDROGENASE, SUBUNIT C (FWDC)"/>
    <property type="match status" value="1"/>
</dbReference>
<dbReference type="EMBL" id="LT962688">
    <property type="protein sequence ID" value="SOR30753.1"/>
    <property type="molecule type" value="Genomic_DNA"/>
</dbReference>
<organism evidence="2 3">
    <name type="scientific">Methylorubrum extorquens</name>
    <name type="common">Methylobacterium dichloromethanicum</name>
    <name type="synonym">Methylobacterium extorquens</name>
    <dbReference type="NCBI Taxonomy" id="408"/>
    <lineage>
        <taxon>Bacteria</taxon>
        <taxon>Pseudomonadati</taxon>
        <taxon>Pseudomonadota</taxon>
        <taxon>Alphaproteobacteria</taxon>
        <taxon>Hyphomicrobiales</taxon>
        <taxon>Methylobacteriaceae</taxon>
        <taxon>Methylorubrum</taxon>
    </lineage>
</organism>
<evidence type="ECO:0000313" key="3">
    <source>
        <dbReference type="Proteomes" id="UP000233769"/>
    </source>
</evidence>
<dbReference type="PANTHER" id="PTHR39673:SF5">
    <property type="entry name" value="TUNGSTEN-CONTAINING FORMYLMETHANOFURAN DEHYDROGENASE 2 SUBUNIT C"/>
    <property type="match status" value="1"/>
</dbReference>
<dbReference type="GO" id="GO:0016787">
    <property type="term" value="F:hydrolase activity"/>
    <property type="evidence" value="ECO:0007669"/>
    <property type="project" value="UniProtKB-KW"/>
</dbReference>
<dbReference type="Gene3D" id="2.160.20.60">
    <property type="entry name" value="Glutamate synthase, alpha subunit, C-terminal domain"/>
    <property type="match status" value="1"/>
</dbReference>
<sequence length="281" mass="28632">MSTLRLRGDLPERVDLLNITPLALSGLSEAEAGKLAIGTSRRGLTLGDVFEISLDGSDSLVIEGGSSRLDRVGAALSQGSIRVEGDVGQRLGEGMAAGSLTVTGSAGPYAGTGATGGTITIEGDAGDHAGGAVYAGKAGLDGATLVIKGAAGDHLGDRMRRGMILAGSAGAFAASRMIAGTIVVSGALGDHPGYGMRRGTLVAGSHGTLLPTFVETGTPRPRLRPAAGPEPQASRRGAGQPSQRHAAALLRRSRDARQGRTVRSGLIRHDFSERRRQVAEK</sequence>
<evidence type="ECO:0000256" key="1">
    <source>
        <dbReference type="SAM" id="MobiDB-lite"/>
    </source>
</evidence>
<dbReference type="InterPro" id="IPR017550">
    <property type="entry name" value="Formylmethanofuran_DH_suC"/>
</dbReference>
<protein>
    <submittedName>
        <fullName evidence="2">Formyltransferase/hydrolase complex Fhc subunit C (Modular protein)</fullName>
    </submittedName>
</protein>
<dbReference type="GO" id="GO:0015948">
    <property type="term" value="P:methanogenesis"/>
    <property type="evidence" value="ECO:0007669"/>
    <property type="project" value="InterPro"/>
</dbReference>
<dbReference type="SUPFAM" id="SSF69336">
    <property type="entry name" value="Alpha subunit of glutamate synthase, C-terminal domain"/>
    <property type="match status" value="1"/>
</dbReference>
<dbReference type="GO" id="GO:0018493">
    <property type="term" value="F:formylmethanofuran dehydrogenase activity"/>
    <property type="evidence" value="ECO:0007669"/>
    <property type="project" value="InterPro"/>
</dbReference>
<feature type="region of interest" description="Disordered" evidence="1">
    <location>
        <begin position="212"/>
        <end position="281"/>
    </location>
</feature>
<evidence type="ECO:0000313" key="2">
    <source>
        <dbReference type="EMBL" id="SOR30753.1"/>
    </source>
</evidence>
<gene>
    <name evidence="2" type="ORF">TK0001_4151</name>
</gene>
<feature type="compositionally biased region" description="Basic and acidic residues" evidence="1">
    <location>
        <begin position="267"/>
        <end position="281"/>
    </location>
</feature>
<dbReference type="InterPro" id="IPR036485">
    <property type="entry name" value="Glu_synth_asu_C_sf"/>
</dbReference>
<reference evidence="3" key="1">
    <citation type="submission" date="2017-10" db="EMBL/GenBank/DDBJ databases">
        <authorList>
            <person name="Regsiter A."/>
            <person name="William W."/>
        </authorList>
    </citation>
    <scope>NUCLEOTIDE SEQUENCE [LARGE SCALE GENOMIC DNA]</scope>
</reference>
<keyword evidence="2" id="KW-0378">Hydrolase</keyword>
<name>A0A2N9ATX7_METEX</name>
<dbReference type="GO" id="GO:0046914">
    <property type="term" value="F:transition metal ion binding"/>
    <property type="evidence" value="ECO:0007669"/>
    <property type="project" value="InterPro"/>
</dbReference>
<dbReference type="Proteomes" id="UP000233769">
    <property type="component" value="Chromosome tk0001"/>
</dbReference>
<dbReference type="AlphaFoldDB" id="A0A2N9ATX7"/>
<keyword evidence="2" id="KW-0808">Transferase</keyword>
<proteinExistence type="predicted"/>
<dbReference type="NCBIfam" id="TIGR03122">
    <property type="entry name" value="one_C_dehyd_C"/>
    <property type="match status" value="1"/>
</dbReference>